<feature type="domain" description="C2H2-type" evidence="2">
    <location>
        <begin position="363"/>
        <end position="390"/>
    </location>
</feature>
<evidence type="ECO:0000313" key="3">
    <source>
        <dbReference type="EMBL" id="EAA28662.1"/>
    </source>
</evidence>
<dbReference type="GO" id="GO:0000987">
    <property type="term" value="F:cis-regulatory region sequence-specific DNA binding"/>
    <property type="evidence" value="ECO:0000318"/>
    <property type="project" value="GO_Central"/>
</dbReference>
<feature type="compositionally biased region" description="Polar residues" evidence="1">
    <location>
        <begin position="103"/>
        <end position="118"/>
    </location>
</feature>
<dbReference type="Gene3D" id="3.30.160.60">
    <property type="entry name" value="Classic Zinc Finger"/>
    <property type="match status" value="1"/>
</dbReference>
<feature type="region of interest" description="Disordered" evidence="1">
    <location>
        <begin position="103"/>
        <end position="122"/>
    </location>
</feature>
<evidence type="ECO:0000313" key="4">
    <source>
        <dbReference type="Proteomes" id="UP000001805"/>
    </source>
</evidence>
<dbReference type="SMART" id="SM00355">
    <property type="entry name" value="ZnF_C2H2"/>
    <property type="match status" value="3"/>
</dbReference>
<protein>
    <recommendedName>
        <fullName evidence="2">C2H2-type domain-containing protein</fullName>
    </recommendedName>
</protein>
<dbReference type="OMA" id="NSPIVDC"/>
<dbReference type="PANTHER" id="PTHR23225">
    <property type="entry name" value="ZINC FINGER PROTEIN"/>
    <property type="match status" value="1"/>
</dbReference>
<feature type="region of interest" description="Disordered" evidence="1">
    <location>
        <begin position="272"/>
        <end position="329"/>
    </location>
</feature>
<dbReference type="PANTHER" id="PTHR23225:SF2">
    <property type="entry name" value="AT09679P-RELATED"/>
    <property type="match status" value="1"/>
</dbReference>
<dbReference type="EMBL" id="CM002240">
    <property type="protein sequence ID" value="EAA28662.1"/>
    <property type="molecule type" value="Genomic_DNA"/>
</dbReference>
<feature type="region of interest" description="Disordered" evidence="1">
    <location>
        <begin position="476"/>
        <end position="496"/>
    </location>
</feature>
<dbReference type="OrthoDB" id="5388486at2759"/>
<feature type="compositionally biased region" description="Low complexity" evidence="1">
    <location>
        <begin position="694"/>
        <end position="703"/>
    </location>
</feature>
<dbReference type="STRING" id="367110.Q1K624"/>
<dbReference type="InterPro" id="IPR039970">
    <property type="entry name" value="TF_Grauzone"/>
</dbReference>
<dbReference type="InterPro" id="IPR013087">
    <property type="entry name" value="Znf_C2H2_type"/>
</dbReference>
<feature type="region of interest" description="Disordered" evidence="1">
    <location>
        <begin position="652"/>
        <end position="716"/>
    </location>
</feature>
<evidence type="ECO:0000256" key="1">
    <source>
        <dbReference type="SAM" id="MobiDB-lite"/>
    </source>
</evidence>
<reference evidence="3 4" key="1">
    <citation type="journal article" date="2003" name="Nature">
        <title>The genome sequence of the filamentous fungus Neurospora crassa.</title>
        <authorList>
            <person name="Galagan J.E."/>
            <person name="Calvo S.E."/>
            <person name="Borkovich K.A."/>
            <person name="Selker E.U."/>
            <person name="Read N.D."/>
            <person name="Jaffe D."/>
            <person name="FitzHugh W."/>
            <person name="Ma L.J."/>
            <person name="Smirnov S."/>
            <person name="Purcell S."/>
            <person name="Rehman B."/>
            <person name="Elkins T."/>
            <person name="Engels R."/>
            <person name="Wang S."/>
            <person name="Nielsen C.B."/>
            <person name="Butler J."/>
            <person name="Endrizzi M."/>
            <person name="Qui D."/>
            <person name="Ianakiev P."/>
            <person name="Bell-Pedersen D."/>
            <person name="Nelson M.A."/>
            <person name="Werner-Washburne M."/>
            <person name="Selitrennikoff C.P."/>
            <person name="Kinsey J.A."/>
            <person name="Braun E.L."/>
            <person name="Zelter A."/>
            <person name="Schulte U."/>
            <person name="Kothe G.O."/>
            <person name="Jedd G."/>
            <person name="Mewes W."/>
            <person name="Staben C."/>
            <person name="Marcotte E."/>
            <person name="Greenberg D."/>
            <person name="Roy A."/>
            <person name="Foley K."/>
            <person name="Naylor J."/>
            <person name="Stange-Thomann N."/>
            <person name="Barrett R."/>
            <person name="Gnerre S."/>
            <person name="Kamal M."/>
            <person name="Kamvysselis M."/>
            <person name="Mauceli E."/>
            <person name="Bielke C."/>
            <person name="Rudd S."/>
            <person name="Frishman D."/>
            <person name="Krystofova S."/>
            <person name="Rasmussen C."/>
            <person name="Metzenberg R.L."/>
            <person name="Perkins D.D."/>
            <person name="Kroken S."/>
            <person name="Cogoni C."/>
            <person name="Macino G."/>
            <person name="Catcheside D."/>
            <person name="Li W."/>
            <person name="Pratt R.J."/>
            <person name="Osmani S.A."/>
            <person name="DeSouza C.P."/>
            <person name="Glass L."/>
            <person name="Orbach M.J."/>
            <person name="Berglund J.A."/>
            <person name="Voelker R."/>
            <person name="Yarden O."/>
            <person name="Plamann M."/>
            <person name="Seiler S."/>
            <person name="Dunlap J."/>
            <person name="Radford A."/>
            <person name="Aramayo R."/>
            <person name="Natvig D.O."/>
            <person name="Alex L.A."/>
            <person name="Mannhaupt G."/>
            <person name="Ebbole D.J."/>
            <person name="Freitag M."/>
            <person name="Paulsen I."/>
            <person name="Sachs M.S."/>
            <person name="Lander E.S."/>
            <person name="Nusbaum C."/>
            <person name="Birren B."/>
        </authorList>
    </citation>
    <scope>NUCLEOTIDE SEQUENCE [LARGE SCALE GENOMIC DNA]</scope>
    <source>
        <strain evidence="4">ATCC 24698 / 74-OR23-1A / CBS 708.71 / DSM 1257 / FGSC 987</strain>
    </source>
</reference>
<proteinExistence type="predicted"/>
<dbReference type="GO" id="GO:0005634">
    <property type="term" value="C:nucleus"/>
    <property type="evidence" value="ECO:0000318"/>
    <property type="project" value="GO_Central"/>
</dbReference>
<dbReference type="GO" id="GO:0006357">
    <property type="term" value="P:regulation of transcription by RNA polymerase II"/>
    <property type="evidence" value="ECO:0000318"/>
    <property type="project" value="GO_Central"/>
</dbReference>
<feature type="compositionally biased region" description="Polar residues" evidence="1">
    <location>
        <begin position="310"/>
        <end position="329"/>
    </location>
</feature>
<dbReference type="VEuPathDB" id="FungiDB:NCU04630"/>
<feature type="compositionally biased region" description="Low complexity" evidence="1">
    <location>
        <begin position="483"/>
        <end position="496"/>
    </location>
</feature>
<organism evidence="3 4">
    <name type="scientific">Neurospora crassa (strain ATCC 24698 / 74-OR23-1A / CBS 708.71 / DSM 1257 / FGSC 987)</name>
    <dbReference type="NCBI Taxonomy" id="367110"/>
    <lineage>
        <taxon>Eukaryota</taxon>
        <taxon>Fungi</taxon>
        <taxon>Dikarya</taxon>
        <taxon>Ascomycota</taxon>
        <taxon>Pezizomycotina</taxon>
        <taxon>Sordariomycetes</taxon>
        <taxon>Sordariomycetidae</taxon>
        <taxon>Sordariales</taxon>
        <taxon>Sordariaceae</taxon>
        <taxon>Neurospora</taxon>
    </lineage>
</organism>
<gene>
    <name evidence="3" type="ORF">NCU04630</name>
</gene>
<dbReference type="GeneID" id="3874045"/>
<feature type="compositionally biased region" description="Basic and acidic residues" evidence="1">
    <location>
        <begin position="596"/>
        <end position="606"/>
    </location>
</feature>
<dbReference type="KEGG" id="ncr:NCU04630"/>
<feature type="domain" description="C2H2-type" evidence="2">
    <location>
        <begin position="525"/>
        <end position="553"/>
    </location>
</feature>
<sequence length="737" mass="80918">MTSPWFYQDDSYHVPYLYNRMEYTPGLESFIDPNLQSFTTPSPHPTTMDQHHLMQLQLKEGQKTMFFNSDIPQQATFMPPTLGVMNIFHVRCISPFSAFETSEASGSAQSPPADTNTEPPAYYEARSPLQEPLHLEDFGFSQNHPIQFAGIGKGLGNGFSVNPMDVNSTGQLDGYDSETSTFEFTLPQRVDSWDSYTTGGVSGCDMEQIQQQQQHNSPIVDCTKPINHYPPASQEKIEEPSLVILPRATNLKRTRQADADAEEHLPTTKRTAAVFSRSTSTKTKTTAPRRGRPPTSHFPLTTHRPHQHQPTRTLPSTATKALTPNSSRGNLPCPHPPCHQSSHGFKDQPSLDAHIKKQHSRPFICVFSFAGCDSTFGSKNEWKRHVASQHLVLEYWLCQEGECANVDNNIPSSVAAISGGSGSRSGKRRKPVQTIIDENNDEEGDLPLLPNGAIFNRKDLYTQHVRRMHLPSHLTPFLRKESSPTSTSTSNDTTAAATTQQELNIYIATLQSRAQIKRCALPTYMRCPVPSCPQPPFKGTEAWDQRMEHVAKHLESYAAAVTATAATAAAVTAVTTTSGTRTGSEVEVDSSSVAEQQDKDNDKVEFGSESDTTLTEWAASREVGIIKRVIRTGSTGTGTGKAEGGGWRWVTRDPIKRRGHGGNGTGTGSGSAVSGGYGGGVGRGKGGRTKVVKTKGTAKVTTTEANMKREREVEEETIVVHTQTQNHQSFEFEEEDE</sequence>
<dbReference type="HOGENOM" id="CLU_022139_0_0_1"/>
<dbReference type="InParanoid" id="Q1K624"/>
<accession>Q1K624</accession>
<keyword evidence="4" id="KW-1185">Reference proteome</keyword>
<evidence type="ECO:0000259" key="2">
    <source>
        <dbReference type="SMART" id="SM00355"/>
    </source>
</evidence>
<feature type="compositionally biased region" description="Gly residues" evidence="1">
    <location>
        <begin position="661"/>
        <end position="684"/>
    </location>
</feature>
<name>Q1K624_NEUCR</name>
<dbReference type="PaxDb" id="5141-EFNCRP00000005887"/>
<dbReference type="AlphaFoldDB" id="Q1K624"/>
<dbReference type="RefSeq" id="XP_957898.1">
    <property type="nucleotide sequence ID" value="XM_952805.2"/>
</dbReference>
<feature type="domain" description="C2H2-type" evidence="2">
    <location>
        <begin position="331"/>
        <end position="359"/>
    </location>
</feature>
<dbReference type="Proteomes" id="UP000001805">
    <property type="component" value="Chromosome 2, Linkage Group V"/>
</dbReference>
<dbReference type="GO" id="GO:0003700">
    <property type="term" value="F:DNA-binding transcription factor activity"/>
    <property type="evidence" value="ECO:0007669"/>
    <property type="project" value="InterPro"/>
</dbReference>
<feature type="region of interest" description="Disordered" evidence="1">
    <location>
        <begin position="576"/>
        <end position="612"/>
    </location>
</feature>